<dbReference type="OrthoDB" id="2803997at2759"/>
<sequence>MSQAQSQLDNLRGPYRHSIPQIPTAVANQPVPSLADTQVISAWTVQPSLHHRPTLSGESAYQDRPVVVKRRSDQALTDEEDQREEERRRKRAELNAKRPRYKQYKSNAELYKIMRKTAELLQVMFSTENPFPDDVQEERIIHTAFNRALEIYGYGKDWYILTDNDIKLFKHEDTSIRSRVRKQAVMRVPDAYGLAKNPQSDQVAHNKKRAQFLLADSRFHYENALLNQDVDAKAGRFQHRLIREIIEEVWFGHANALGCLYQQYFKPIPHATIALVLTAIRHALTMYSDTGRRSNKDFTAASFTVYDDYMDALEQFNAGELGMLWLQHRRRMFNHALAYAGVQEEQIKEPVIALATEDELNRERARLRAQLDRDQNDDMSIASSSSDDGETYPHPVQRSTSSGQSDIPSSASQDQEIHGHQSRSPSIGAACASPHSPTGDSQPHDDHSNIPESQPSGPLEATEP</sequence>
<feature type="region of interest" description="Disordered" evidence="1">
    <location>
        <begin position="51"/>
        <end position="91"/>
    </location>
</feature>
<evidence type="ECO:0000259" key="2">
    <source>
        <dbReference type="Pfam" id="PF20149"/>
    </source>
</evidence>
<evidence type="ECO:0000256" key="1">
    <source>
        <dbReference type="SAM" id="MobiDB-lite"/>
    </source>
</evidence>
<accession>A0A060SQE3</accession>
<evidence type="ECO:0000313" key="4">
    <source>
        <dbReference type="Proteomes" id="UP000029665"/>
    </source>
</evidence>
<dbReference type="EMBL" id="CCBP010000200">
    <property type="protein sequence ID" value="CDO74668.1"/>
    <property type="molecule type" value="Genomic_DNA"/>
</dbReference>
<organism evidence="3 4">
    <name type="scientific">Pycnoporus cinnabarinus</name>
    <name type="common">Cinnabar-red polypore</name>
    <name type="synonym">Trametes cinnabarina</name>
    <dbReference type="NCBI Taxonomy" id="5643"/>
    <lineage>
        <taxon>Eukaryota</taxon>
        <taxon>Fungi</taxon>
        <taxon>Dikarya</taxon>
        <taxon>Basidiomycota</taxon>
        <taxon>Agaricomycotina</taxon>
        <taxon>Agaricomycetes</taxon>
        <taxon>Polyporales</taxon>
        <taxon>Polyporaceae</taxon>
        <taxon>Trametes</taxon>
    </lineage>
</organism>
<name>A0A060SQE3_PYCCI</name>
<dbReference type="InterPro" id="IPR045341">
    <property type="entry name" value="DUF6532"/>
</dbReference>
<evidence type="ECO:0000313" key="3">
    <source>
        <dbReference type="EMBL" id="CDO74668.1"/>
    </source>
</evidence>
<comment type="caution">
    <text evidence="3">The sequence shown here is derived from an EMBL/GenBank/DDBJ whole genome shotgun (WGS) entry which is preliminary data.</text>
</comment>
<feature type="region of interest" description="Disordered" evidence="1">
    <location>
        <begin position="369"/>
        <end position="464"/>
    </location>
</feature>
<dbReference type="HOGENOM" id="CLU_589428_0_0_1"/>
<feature type="region of interest" description="Disordered" evidence="1">
    <location>
        <begin position="1"/>
        <end position="24"/>
    </location>
</feature>
<protein>
    <recommendedName>
        <fullName evidence="2">DUF6532 domain-containing protein</fullName>
    </recommendedName>
</protein>
<dbReference type="AlphaFoldDB" id="A0A060SQE3"/>
<proteinExistence type="predicted"/>
<gene>
    <name evidence="3" type="ORF">BN946_scf184828.g8</name>
</gene>
<feature type="compositionally biased region" description="Polar residues" evidence="1">
    <location>
        <begin position="397"/>
        <end position="414"/>
    </location>
</feature>
<dbReference type="Pfam" id="PF20149">
    <property type="entry name" value="DUF6532"/>
    <property type="match status" value="1"/>
</dbReference>
<feature type="domain" description="DUF6532" evidence="2">
    <location>
        <begin position="120"/>
        <end position="316"/>
    </location>
</feature>
<dbReference type="OMA" id="CTIATRN"/>
<reference evidence="3" key="1">
    <citation type="submission" date="2014-01" db="EMBL/GenBank/DDBJ databases">
        <title>The genome of the white-rot fungus Pycnoporus cinnabarinus: a basidiomycete model with a versatile arsenal for lignocellulosic biomass breakdown.</title>
        <authorList>
            <person name="Levasseur A."/>
            <person name="Lomascolo A."/>
            <person name="Ruiz-Duenas F.J."/>
            <person name="Uzan E."/>
            <person name="Piumi F."/>
            <person name="Kues U."/>
            <person name="Ram A.F.J."/>
            <person name="Murat C."/>
            <person name="Haon M."/>
            <person name="Benoit I."/>
            <person name="Arfi Y."/>
            <person name="Chevret D."/>
            <person name="Drula E."/>
            <person name="Kwon M.J."/>
            <person name="Gouret P."/>
            <person name="Lesage-Meessen L."/>
            <person name="Lombard V."/>
            <person name="Mariette J."/>
            <person name="Noirot C."/>
            <person name="Park J."/>
            <person name="Patyshakuliyeva A."/>
            <person name="Wieneger R.A.B."/>
            <person name="Wosten H.A.B."/>
            <person name="Martin F."/>
            <person name="Coutinho P.M."/>
            <person name="de Vries R."/>
            <person name="Martinez A.T."/>
            <person name="Klopp C."/>
            <person name="Pontarotti P."/>
            <person name="Henrissat B."/>
            <person name="Record E."/>
        </authorList>
    </citation>
    <scope>NUCLEOTIDE SEQUENCE [LARGE SCALE GENOMIC DNA]</scope>
    <source>
        <strain evidence="3">BRFM137</strain>
    </source>
</reference>
<keyword evidence="4" id="KW-1185">Reference proteome</keyword>
<dbReference type="Proteomes" id="UP000029665">
    <property type="component" value="Unassembled WGS sequence"/>
</dbReference>